<dbReference type="EMBL" id="JAEFBK010000006">
    <property type="protein sequence ID" value="KAG7593265.1"/>
    <property type="molecule type" value="Genomic_DNA"/>
</dbReference>
<dbReference type="AlphaFoldDB" id="A0A8T2C1Z1"/>
<feature type="domain" description="KIB1-4 beta-propeller" evidence="1">
    <location>
        <begin position="18"/>
        <end position="60"/>
    </location>
</feature>
<accession>A0A8T2C1Z1</accession>
<organism evidence="2 3">
    <name type="scientific">Arabidopsis thaliana x Arabidopsis arenosa</name>
    <dbReference type="NCBI Taxonomy" id="1240361"/>
    <lineage>
        <taxon>Eukaryota</taxon>
        <taxon>Viridiplantae</taxon>
        <taxon>Streptophyta</taxon>
        <taxon>Embryophyta</taxon>
        <taxon>Tracheophyta</taxon>
        <taxon>Spermatophyta</taxon>
        <taxon>Magnoliopsida</taxon>
        <taxon>eudicotyledons</taxon>
        <taxon>Gunneridae</taxon>
        <taxon>Pentapetalae</taxon>
        <taxon>rosids</taxon>
        <taxon>malvids</taxon>
        <taxon>Brassicales</taxon>
        <taxon>Brassicaceae</taxon>
        <taxon>Camelineae</taxon>
        <taxon>Arabidopsis</taxon>
    </lineage>
</organism>
<reference evidence="2 3" key="1">
    <citation type="submission" date="2020-12" db="EMBL/GenBank/DDBJ databases">
        <title>Concerted genomic and epigenomic changes stabilize Arabidopsis allopolyploids.</title>
        <authorList>
            <person name="Chen Z."/>
        </authorList>
    </citation>
    <scope>NUCLEOTIDE SEQUENCE [LARGE SCALE GENOMIC DNA]</scope>
    <source>
        <strain evidence="2">Allo738</strain>
        <tissue evidence="2">Leaf</tissue>
    </source>
</reference>
<sequence length="90" mass="10214">MVFREVETMEGRRNMCYTEDIGDMCMFISKSEAFCIEASSCPGLQPNSIYYLGHGFGVYDLTTGTTRYFRPPAGAPNQLTAPYWLSPFYI</sequence>
<name>A0A8T2C1Z1_9BRAS</name>
<evidence type="ECO:0000313" key="2">
    <source>
        <dbReference type="EMBL" id="KAG7593265.1"/>
    </source>
</evidence>
<dbReference type="Proteomes" id="UP000694240">
    <property type="component" value="Chromosome 6"/>
</dbReference>
<gene>
    <name evidence="2" type="ORF">ISN45_Aa01g020730</name>
</gene>
<comment type="caution">
    <text evidence="2">The sequence shown here is derived from an EMBL/GenBank/DDBJ whole genome shotgun (WGS) entry which is preliminary data.</text>
</comment>
<evidence type="ECO:0000259" key="1">
    <source>
        <dbReference type="Pfam" id="PF03478"/>
    </source>
</evidence>
<evidence type="ECO:0000313" key="3">
    <source>
        <dbReference type="Proteomes" id="UP000694240"/>
    </source>
</evidence>
<keyword evidence="3" id="KW-1185">Reference proteome</keyword>
<dbReference type="InterPro" id="IPR005174">
    <property type="entry name" value="KIB1-4_b-propeller"/>
</dbReference>
<proteinExistence type="predicted"/>
<dbReference type="Pfam" id="PF03478">
    <property type="entry name" value="Beta-prop_KIB1-4"/>
    <property type="match status" value="1"/>
</dbReference>
<protein>
    <recommendedName>
        <fullName evidence="1">KIB1-4 beta-propeller domain-containing protein</fullName>
    </recommendedName>
</protein>